<accession>A0A127KME1</accession>
<dbReference type="OrthoDB" id="41636at10239"/>
<proteinExistence type="predicted"/>
<dbReference type="KEGG" id="vg:29122624"/>
<keyword evidence="2" id="KW-1185">Reference proteome</keyword>
<name>A0A127KME1_9CAUD</name>
<sequence length="50" mass="5801">MAKYDAEYWNKKSEKPVFAGNYDGPLYAPWKAVVEGKKNFKNKDTNRSQS</sequence>
<gene>
    <name evidence="1" type="ORF">R1080702_122</name>
</gene>
<evidence type="ECO:0000313" key="1">
    <source>
        <dbReference type="EMBL" id="AMO43131.1"/>
    </source>
</evidence>
<evidence type="ECO:0000313" key="2">
    <source>
        <dbReference type="Proteomes" id="UP000203157"/>
    </source>
</evidence>
<dbReference type="Proteomes" id="UP000203157">
    <property type="component" value="Segment"/>
</dbReference>
<dbReference type="EMBL" id="KU594606">
    <property type="protein sequence ID" value="AMO43131.1"/>
    <property type="molecule type" value="Genomic_DNA"/>
</dbReference>
<dbReference type="GeneID" id="29122624"/>
<reference evidence="1 2" key="1">
    <citation type="submission" date="2016-01" db="EMBL/GenBank/DDBJ databases">
        <title>The genomic content and context of auxiliary metabolic genes in marine cyanophages.</title>
        <authorList>
            <person name="Marston M.F."/>
            <person name="Martiny J.B.H."/>
            <person name="Crummett L.T."/>
        </authorList>
    </citation>
    <scope>NUCLEOTIDE SEQUENCE [LARGE SCALE GENOMIC DNA]</scope>
    <source>
        <strain evidence="1">RW_108_0702</strain>
    </source>
</reference>
<organism evidence="1 2">
    <name type="scientific">Cyanophage S-RIM32</name>
    <dbReference type="NCBI Taxonomy" id="1278479"/>
    <lineage>
        <taxon>Viruses</taxon>
        <taxon>Duplodnaviria</taxon>
        <taxon>Heunggongvirae</taxon>
        <taxon>Uroviricota</taxon>
        <taxon>Caudoviricetes</taxon>
        <taxon>Pantevenvirales</taxon>
        <taxon>Kyanoviridae</taxon>
        <taxon>Bristolvirus</taxon>
        <taxon>Bristolvirus rhodeisland</taxon>
    </lineage>
</organism>
<dbReference type="RefSeq" id="YP_009301624.1">
    <property type="nucleotide sequence ID" value="NC_031235.1"/>
</dbReference>
<protein>
    <submittedName>
        <fullName evidence="1">Uncharacterized protein</fullName>
    </submittedName>
</protein>